<evidence type="ECO:0000313" key="2">
    <source>
        <dbReference type="EMBL" id="PVI07574.1"/>
    </source>
</evidence>
<sequence length="109" mass="11316">MGKPHRDDHDDGITDKVTDKTTKAADKIGGDIKTTNPIPQENPSALSSEGAIGKQFNPEGRIGQLGQKIGGPFDKDGIIGSQFDAAKNGIAGHVERAVDGPRNPAGSSK</sequence>
<feature type="compositionally biased region" description="Basic and acidic residues" evidence="1">
    <location>
        <begin position="1"/>
        <end position="30"/>
    </location>
</feature>
<name>A0A2V1ED19_9PLEO</name>
<evidence type="ECO:0000313" key="3">
    <source>
        <dbReference type="Proteomes" id="UP000244855"/>
    </source>
</evidence>
<dbReference type="OrthoDB" id="5278621at2759"/>
<organism evidence="2 3">
    <name type="scientific">Periconia macrospinosa</name>
    <dbReference type="NCBI Taxonomy" id="97972"/>
    <lineage>
        <taxon>Eukaryota</taxon>
        <taxon>Fungi</taxon>
        <taxon>Dikarya</taxon>
        <taxon>Ascomycota</taxon>
        <taxon>Pezizomycotina</taxon>
        <taxon>Dothideomycetes</taxon>
        <taxon>Pleosporomycetidae</taxon>
        <taxon>Pleosporales</taxon>
        <taxon>Massarineae</taxon>
        <taxon>Periconiaceae</taxon>
        <taxon>Periconia</taxon>
    </lineage>
</organism>
<gene>
    <name evidence="2" type="ORF">DM02DRAFT_608663</name>
</gene>
<protein>
    <submittedName>
        <fullName evidence="2">Uncharacterized protein</fullName>
    </submittedName>
</protein>
<keyword evidence="3" id="KW-1185">Reference proteome</keyword>
<dbReference type="AlphaFoldDB" id="A0A2V1ED19"/>
<dbReference type="Proteomes" id="UP000244855">
    <property type="component" value="Unassembled WGS sequence"/>
</dbReference>
<proteinExistence type="predicted"/>
<feature type="region of interest" description="Disordered" evidence="1">
    <location>
        <begin position="1"/>
        <end position="53"/>
    </location>
</feature>
<feature type="compositionally biased region" description="Polar residues" evidence="1">
    <location>
        <begin position="33"/>
        <end position="47"/>
    </location>
</feature>
<reference evidence="2 3" key="1">
    <citation type="journal article" date="2018" name="Sci. Rep.">
        <title>Comparative genomics provides insights into the lifestyle and reveals functional heterogeneity of dark septate endophytic fungi.</title>
        <authorList>
            <person name="Knapp D.G."/>
            <person name="Nemeth J.B."/>
            <person name="Barry K."/>
            <person name="Hainaut M."/>
            <person name="Henrissat B."/>
            <person name="Johnson J."/>
            <person name="Kuo A."/>
            <person name="Lim J.H.P."/>
            <person name="Lipzen A."/>
            <person name="Nolan M."/>
            <person name="Ohm R.A."/>
            <person name="Tamas L."/>
            <person name="Grigoriev I.V."/>
            <person name="Spatafora J.W."/>
            <person name="Nagy L.G."/>
            <person name="Kovacs G.M."/>
        </authorList>
    </citation>
    <scope>NUCLEOTIDE SEQUENCE [LARGE SCALE GENOMIC DNA]</scope>
    <source>
        <strain evidence="2 3">DSE2036</strain>
    </source>
</reference>
<accession>A0A2V1ED19</accession>
<dbReference type="EMBL" id="KZ805303">
    <property type="protein sequence ID" value="PVI07574.1"/>
    <property type="molecule type" value="Genomic_DNA"/>
</dbReference>
<evidence type="ECO:0000256" key="1">
    <source>
        <dbReference type="SAM" id="MobiDB-lite"/>
    </source>
</evidence>